<feature type="coiled-coil region" evidence="1">
    <location>
        <begin position="18"/>
        <end position="45"/>
    </location>
</feature>
<feature type="domain" description="RNA polymerase sigma-70 region 4" evidence="2">
    <location>
        <begin position="33"/>
        <end position="73"/>
    </location>
</feature>
<dbReference type="InterPro" id="IPR007630">
    <property type="entry name" value="RNA_pol_sigma70_r4"/>
</dbReference>
<dbReference type="RefSeq" id="WP_235050711.1">
    <property type="nucleotide sequence ID" value="NZ_JAKFHA010000002.1"/>
</dbReference>
<dbReference type="Gene3D" id="1.10.10.10">
    <property type="entry name" value="Winged helix-like DNA-binding domain superfamily/Winged helix DNA-binding domain"/>
    <property type="match status" value="1"/>
</dbReference>
<accession>A0AA41U1Z7</accession>
<evidence type="ECO:0000313" key="3">
    <source>
        <dbReference type="EMBL" id="MCF2526604.1"/>
    </source>
</evidence>
<organism evidence="3 4">
    <name type="scientific">Yinghuangia soli</name>
    <dbReference type="NCBI Taxonomy" id="2908204"/>
    <lineage>
        <taxon>Bacteria</taxon>
        <taxon>Bacillati</taxon>
        <taxon>Actinomycetota</taxon>
        <taxon>Actinomycetes</taxon>
        <taxon>Kitasatosporales</taxon>
        <taxon>Streptomycetaceae</taxon>
        <taxon>Yinghuangia</taxon>
    </lineage>
</organism>
<protein>
    <submittedName>
        <fullName evidence="3">Sigma-70 family RNA polymerase sigma factor</fullName>
    </submittedName>
</protein>
<dbReference type="Proteomes" id="UP001165378">
    <property type="component" value="Unassembled WGS sequence"/>
</dbReference>
<evidence type="ECO:0000259" key="2">
    <source>
        <dbReference type="Pfam" id="PF04545"/>
    </source>
</evidence>
<keyword evidence="1" id="KW-0175">Coiled coil</keyword>
<dbReference type="InterPro" id="IPR013324">
    <property type="entry name" value="RNA_pol_sigma_r3/r4-like"/>
</dbReference>
<sequence>MPTEADRIARIADPFALLKAATERLAEAQREVTELSRLRQRVITELHGQGLSYAEIAAAAGLTRGRIHQLKQAAPAPESAFLGTSRVIIATPLKQEASNARPVLAAEDFAGANRLAELARSYRLEPTFEHIPLSGAIDLNRDGLVVVCGPRLSQDVAGVLATDPRFRFEKAADGPWTLRDLTTDEVHRAGMDSTPATDTDVAYLARLPRPDGNGLLLVLTGIHPQGSLGVIHLITHDLEDLYQRVGTGRFSVLVDVTYDPESNEPISVRARTPFYNHDEE</sequence>
<proteinExistence type="predicted"/>
<dbReference type="AlphaFoldDB" id="A0AA41U1Z7"/>
<dbReference type="Pfam" id="PF04545">
    <property type="entry name" value="Sigma70_r4"/>
    <property type="match status" value="1"/>
</dbReference>
<comment type="caution">
    <text evidence="3">The sequence shown here is derived from an EMBL/GenBank/DDBJ whole genome shotgun (WGS) entry which is preliminary data.</text>
</comment>
<keyword evidence="4" id="KW-1185">Reference proteome</keyword>
<gene>
    <name evidence="3" type="ORF">LZ495_05120</name>
</gene>
<reference evidence="3" key="1">
    <citation type="submission" date="2022-01" db="EMBL/GenBank/DDBJ databases">
        <title>Genome-Based Taxonomic Classification of the Phylum Actinobacteria.</title>
        <authorList>
            <person name="Gao Y."/>
        </authorList>
    </citation>
    <scope>NUCLEOTIDE SEQUENCE</scope>
    <source>
        <strain evidence="3">KLBMP 8922</strain>
    </source>
</reference>
<dbReference type="EMBL" id="JAKFHA010000002">
    <property type="protein sequence ID" value="MCF2526604.1"/>
    <property type="molecule type" value="Genomic_DNA"/>
</dbReference>
<evidence type="ECO:0000313" key="4">
    <source>
        <dbReference type="Proteomes" id="UP001165378"/>
    </source>
</evidence>
<dbReference type="SUPFAM" id="SSF88659">
    <property type="entry name" value="Sigma3 and sigma4 domains of RNA polymerase sigma factors"/>
    <property type="match status" value="1"/>
</dbReference>
<dbReference type="GO" id="GO:0003700">
    <property type="term" value="F:DNA-binding transcription factor activity"/>
    <property type="evidence" value="ECO:0007669"/>
    <property type="project" value="InterPro"/>
</dbReference>
<evidence type="ECO:0000256" key="1">
    <source>
        <dbReference type="SAM" id="Coils"/>
    </source>
</evidence>
<dbReference type="InterPro" id="IPR036388">
    <property type="entry name" value="WH-like_DNA-bd_sf"/>
</dbReference>
<name>A0AA41U1Z7_9ACTN</name>
<dbReference type="GO" id="GO:0006352">
    <property type="term" value="P:DNA-templated transcription initiation"/>
    <property type="evidence" value="ECO:0007669"/>
    <property type="project" value="InterPro"/>
</dbReference>